<reference evidence="6" key="1">
    <citation type="submission" date="2019-08" db="EMBL/GenBank/DDBJ databases">
        <title>The genome of the North American firefly Photinus pyralis.</title>
        <authorList>
            <consortium name="Photinus pyralis genome working group"/>
            <person name="Fallon T.R."/>
            <person name="Sander Lower S.E."/>
            <person name="Weng J.-K."/>
        </authorList>
    </citation>
    <scope>NUCLEOTIDE SEQUENCE</scope>
    <source>
        <strain evidence="6">TRF0915ILg1</strain>
        <tissue evidence="6">Whole body</tissue>
    </source>
</reference>
<dbReference type="InterPro" id="IPR034085">
    <property type="entry name" value="TOG"/>
</dbReference>
<dbReference type="FunFam" id="1.25.10.10:FF:000090">
    <property type="entry name" value="eIF-2-alpha kinase activator GCN1"/>
    <property type="match status" value="1"/>
</dbReference>
<feature type="repeat" description="HEAT" evidence="4">
    <location>
        <begin position="795"/>
        <end position="832"/>
    </location>
</feature>
<gene>
    <name evidence="6" type="ORF">ILUMI_16484</name>
</gene>
<comment type="caution">
    <text evidence="6">The sequence shown here is derived from an EMBL/GenBank/DDBJ whole genome shotgun (WGS) entry which is preliminary data.</text>
</comment>
<accession>A0A8K0CLN9</accession>
<dbReference type="GO" id="GO:0019887">
    <property type="term" value="F:protein kinase regulator activity"/>
    <property type="evidence" value="ECO:0007669"/>
    <property type="project" value="TreeGrafter"/>
</dbReference>
<evidence type="ECO:0000256" key="1">
    <source>
        <dbReference type="ARBA" id="ARBA00007366"/>
    </source>
</evidence>
<protein>
    <recommendedName>
        <fullName evidence="5">TOG domain-containing protein</fullName>
    </recommendedName>
</protein>
<keyword evidence="7" id="KW-1185">Reference proteome</keyword>
<evidence type="ECO:0000256" key="3">
    <source>
        <dbReference type="ARBA" id="ARBA00022737"/>
    </source>
</evidence>
<dbReference type="GO" id="GO:0034198">
    <property type="term" value="P:cellular response to amino acid starvation"/>
    <property type="evidence" value="ECO:0007669"/>
    <property type="project" value="TreeGrafter"/>
</dbReference>
<feature type="repeat" description="HEAT" evidence="4">
    <location>
        <begin position="447"/>
        <end position="485"/>
    </location>
</feature>
<dbReference type="Gene3D" id="1.25.10.10">
    <property type="entry name" value="Leucine-rich Repeat Variant"/>
    <property type="match status" value="6"/>
</dbReference>
<dbReference type="EMBL" id="VTPC01063766">
    <property type="protein sequence ID" value="KAF2889689.1"/>
    <property type="molecule type" value="Genomic_DNA"/>
</dbReference>
<keyword evidence="2" id="KW-0597">Phosphoprotein</keyword>
<organism evidence="6 7">
    <name type="scientific">Ignelater luminosus</name>
    <name type="common">Cucubano</name>
    <name type="synonym">Pyrophorus luminosus</name>
    <dbReference type="NCBI Taxonomy" id="2038154"/>
    <lineage>
        <taxon>Eukaryota</taxon>
        <taxon>Metazoa</taxon>
        <taxon>Ecdysozoa</taxon>
        <taxon>Arthropoda</taxon>
        <taxon>Hexapoda</taxon>
        <taxon>Insecta</taxon>
        <taxon>Pterygota</taxon>
        <taxon>Neoptera</taxon>
        <taxon>Endopterygota</taxon>
        <taxon>Coleoptera</taxon>
        <taxon>Polyphaga</taxon>
        <taxon>Elateriformia</taxon>
        <taxon>Elateroidea</taxon>
        <taxon>Elateridae</taxon>
        <taxon>Agrypninae</taxon>
        <taxon>Pyrophorini</taxon>
        <taxon>Ignelater</taxon>
    </lineage>
</organism>
<feature type="repeat" description="HEAT" evidence="4">
    <location>
        <begin position="328"/>
        <end position="365"/>
    </location>
</feature>
<evidence type="ECO:0000256" key="4">
    <source>
        <dbReference type="PROSITE-ProRule" id="PRU00103"/>
    </source>
</evidence>
<dbReference type="SMART" id="SM01349">
    <property type="entry name" value="TOG"/>
    <property type="match status" value="1"/>
</dbReference>
<dbReference type="Pfam" id="PF24987">
    <property type="entry name" value="HEAT_EF3_N"/>
    <property type="match status" value="3"/>
</dbReference>
<evidence type="ECO:0000256" key="2">
    <source>
        <dbReference type="ARBA" id="ARBA00022553"/>
    </source>
</evidence>
<dbReference type="GO" id="GO:0005829">
    <property type="term" value="C:cytosol"/>
    <property type="evidence" value="ECO:0007669"/>
    <property type="project" value="TreeGrafter"/>
</dbReference>
<evidence type="ECO:0000313" key="6">
    <source>
        <dbReference type="EMBL" id="KAF2889689.1"/>
    </source>
</evidence>
<dbReference type="Pfam" id="PF23271">
    <property type="entry name" value="HEAT_GCN1"/>
    <property type="match status" value="1"/>
</dbReference>
<dbReference type="Pfam" id="PF24984">
    <property type="entry name" value="HEAT_EF3_GNC1"/>
    <property type="match status" value="1"/>
</dbReference>
<evidence type="ECO:0000259" key="5">
    <source>
        <dbReference type="SMART" id="SM01349"/>
    </source>
</evidence>
<dbReference type="FunFam" id="1.25.10.10:FF:000096">
    <property type="entry name" value="eIF-2-alpha kinase activator gcn1"/>
    <property type="match status" value="1"/>
</dbReference>
<sequence length="1464" mass="161035">MIPPKLDEFGREIERPIDTWGPRRGVALALAELAPLLDPSAIGSLIEFFVSSSLGDRREQVRKEMLGAALRVVDLHGKDHVSTLLPVFENFMDKSSKSAQFDAVKQAVVILMGSLAKHLDKDDPRIKPIVMRLISALSTPSQTVQEAVANCLPHLVPSVKEDAPGLVNKLLHQLLKSDKYGDRKGAAYGLAGLVKGMGILALKQLDIMTKLTEAIQDKKNYKHREGALFAFEMLCQMLGRLFEPYIVHVLPHLLLCFGDSSQYVRNATDDCARVVMSKLSGHGVKLVLPSLLAALEEDSWRTKTGSVELLGAMAYCAPKQLSSCLPSIVPKLIEVLSDSHMKVQEAGAEALRVIGSVIRNPEIQAIVPVLLQALQDPSHKTSVCLQTLLDTQFVHFIDAPSLALIMPVVQRAFIDRSTETRKMAAQIIGNMYSLTDQKDLTPYLPTIIPGLKTSLLDPVPEVRSVSARALGAMVKGMGESTFEDLMPWLMQTLTSETSSVDRSGAAQGLSEVVGGLGVEKLHKLMPDIISTAERTDIAPHVKDGYIMMFIYMPVVFQLEFTPYIGQIINPILKALADENEYVRDTALKAGQRIVNLYADTAILLLLPELERGLFDDNWRIRYSSVQLLGDLLYRISGVTGKMSTETASEDDNFGTEQSHQAIICRLGANRRNRVLAGLYMGRSDVALMVRQAALHVWKVVVTNTPRTLREILPTLFGLLLGCLASESYDKRQVAARTLGDLVRKLGERVLPEIIPILERGLQSEESDQRQGVCIGLSEIMASTSKEMVLTFVNSLVPTVRKALCDPLPEVRQAAAKTFDSLHSTVGARALDDILPAMLHQLNDEDPDIVEWTLDGLRQVMAIKSRVVLPYLVPQLTSPPANTKALSILASVAGEALNKYLPRILPALQTALGVSKGTPEETQQLEYCQAVVLSVVDEAGIRTVVDTLLENTRTDNVNQRRAAATLLCAFCANSRAQYTTHVPQLFRGLIHLCTDNDKDVLQMSWEALNAVTKTLEPKQQAAYVSDVRQAVRFAVMDMKGSSELLPGFCLPKGIAPILPIFREAILNGDGDEKEAAAQGLGEVIKLTSAQALQPSVVTITGPLIRILGDRFSANVKSAVLETLAILLAKVGIMLKQFLPQLQTTFVKALNDSNRIVRLKSANALSYLILIHQRADPLFTELHNTIKNTDDSSIRETTLHALRGIISPAGDKMSEPVRKQIYATLIMLLGHQEDVTRNAAAGCLGALCKWLTPEQLDTVLTDHILNDDTHIDWLLRQGRAASLSVALKESAGILWDEQYQIRVTRTLLSQISADRVPITQTAVRSCGYLLEYLMIKGEQMPTTLLTPFVRTMNNNSNDVKQLLAKVSIHLARVVPPEKMAPELLRLLLPTLVNGTKEKNSYVKANSEIALIAVLRLKEGDEMHQKCLNVLDVGARESLVDVISKVLKKIMHQPEGKEEELDDTLLT</sequence>
<dbReference type="Pfam" id="PF25801">
    <property type="entry name" value="HEAT_GCN1_C_2"/>
    <property type="match status" value="1"/>
</dbReference>
<proteinExistence type="inferred from homology"/>
<name>A0A8K0CLN9_IGNLU</name>
<dbReference type="PROSITE" id="PS50077">
    <property type="entry name" value="HEAT_REPEAT"/>
    <property type="match status" value="3"/>
</dbReference>
<dbReference type="PANTHER" id="PTHR23346:SF7">
    <property type="entry name" value="STALLED RIBOSOME SENSOR GCN1"/>
    <property type="match status" value="1"/>
</dbReference>
<dbReference type="InterPro" id="IPR057546">
    <property type="entry name" value="HEAT_GCN1"/>
</dbReference>
<dbReference type="InterPro" id="IPR016024">
    <property type="entry name" value="ARM-type_fold"/>
</dbReference>
<dbReference type="Proteomes" id="UP000801492">
    <property type="component" value="Unassembled WGS sequence"/>
</dbReference>
<evidence type="ECO:0000313" key="7">
    <source>
        <dbReference type="Proteomes" id="UP000801492"/>
    </source>
</evidence>
<dbReference type="GO" id="GO:0006417">
    <property type="term" value="P:regulation of translation"/>
    <property type="evidence" value="ECO:0007669"/>
    <property type="project" value="TreeGrafter"/>
</dbReference>
<dbReference type="GO" id="GO:0000226">
    <property type="term" value="P:microtubule cytoskeleton organization"/>
    <property type="evidence" value="ECO:0007669"/>
    <property type="project" value="UniProtKB-ARBA"/>
</dbReference>
<dbReference type="SUPFAM" id="SSF48371">
    <property type="entry name" value="ARM repeat"/>
    <property type="match status" value="2"/>
</dbReference>
<feature type="domain" description="TOG" evidence="5">
    <location>
        <begin position="154"/>
        <end position="387"/>
    </location>
</feature>
<dbReference type="PANTHER" id="PTHR23346">
    <property type="entry name" value="TRANSLATIONAL ACTIVATOR GCN1-RELATED"/>
    <property type="match status" value="1"/>
</dbReference>
<dbReference type="OrthoDB" id="5148094at2759"/>
<keyword evidence="3" id="KW-0677">Repeat</keyword>
<dbReference type="InterPro" id="IPR021133">
    <property type="entry name" value="HEAT_type_2"/>
</dbReference>
<comment type="similarity">
    <text evidence="1">Belongs to the GCN1 family.</text>
</comment>
<dbReference type="FunFam" id="1.25.10.10:FF:000162">
    <property type="entry name" value="GCN1, eIF2 alpha kinase activator homolog"/>
    <property type="match status" value="1"/>
</dbReference>
<dbReference type="InterPro" id="IPR011989">
    <property type="entry name" value="ARM-like"/>
</dbReference>